<proteinExistence type="predicted"/>
<dbReference type="STRING" id="1036181.SAMN05421756_105233"/>
<gene>
    <name evidence="4" type="ORF">SAMN05421756_105233</name>
</gene>
<evidence type="ECO:0000259" key="3">
    <source>
        <dbReference type="Pfam" id="PF16925"/>
    </source>
</evidence>
<keyword evidence="5" id="KW-1185">Reference proteome</keyword>
<organism evidence="4 5">
    <name type="scientific">Microlunatus flavus</name>
    <dbReference type="NCBI Taxonomy" id="1036181"/>
    <lineage>
        <taxon>Bacteria</taxon>
        <taxon>Bacillati</taxon>
        <taxon>Actinomycetota</taxon>
        <taxon>Actinomycetes</taxon>
        <taxon>Propionibacteriales</taxon>
        <taxon>Propionibacteriaceae</taxon>
        <taxon>Microlunatus</taxon>
    </lineage>
</organism>
<dbReference type="Proteomes" id="UP000198504">
    <property type="component" value="Unassembled WGS sequence"/>
</dbReference>
<dbReference type="OrthoDB" id="4567939at2"/>
<keyword evidence="2" id="KW-0804">Transcription</keyword>
<name>A0A1H9IFU4_9ACTN</name>
<evidence type="ECO:0000313" key="4">
    <source>
        <dbReference type="EMBL" id="SEQ73463.1"/>
    </source>
</evidence>
<reference evidence="5" key="1">
    <citation type="submission" date="2016-10" db="EMBL/GenBank/DDBJ databases">
        <authorList>
            <person name="Varghese N."/>
            <person name="Submissions S."/>
        </authorList>
    </citation>
    <scope>NUCLEOTIDE SEQUENCE [LARGE SCALE GENOMIC DNA]</scope>
    <source>
        <strain evidence="5">CGMCC 4.6856</strain>
    </source>
</reference>
<keyword evidence="1" id="KW-0805">Transcription regulation</keyword>
<dbReference type="AlphaFoldDB" id="A0A1H9IFU4"/>
<keyword evidence="4" id="KW-0238">DNA-binding</keyword>
<accession>A0A1H9IFU4</accession>
<dbReference type="InterPro" id="IPR011075">
    <property type="entry name" value="TetR_C"/>
</dbReference>
<evidence type="ECO:0000313" key="5">
    <source>
        <dbReference type="Proteomes" id="UP000198504"/>
    </source>
</evidence>
<protein>
    <submittedName>
        <fullName evidence="4">DNA-binding transcriptional regulator, AcrR family</fullName>
    </submittedName>
</protein>
<dbReference type="SUPFAM" id="SSF46689">
    <property type="entry name" value="Homeodomain-like"/>
    <property type="match status" value="1"/>
</dbReference>
<dbReference type="PANTHER" id="PTHR47506">
    <property type="entry name" value="TRANSCRIPTIONAL REGULATORY PROTEIN"/>
    <property type="match status" value="1"/>
</dbReference>
<dbReference type="EMBL" id="FOFA01000005">
    <property type="protein sequence ID" value="SEQ73463.1"/>
    <property type="molecule type" value="Genomic_DNA"/>
</dbReference>
<dbReference type="Gene3D" id="1.10.357.10">
    <property type="entry name" value="Tetracycline Repressor, domain 2"/>
    <property type="match status" value="1"/>
</dbReference>
<feature type="domain" description="Tetracyclin repressor-like C-terminal" evidence="3">
    <location>
        <begin position="106"/>
        <end position="189"/>
    </location>
</feature>
<dbReference type="RefSeq" id="WP_091181487.1">
    <property type="nucleotide sequence ID" value="NZ_FOFA01000005.1"/>
</dbReference>
<evidence type="ECO:0000256" key="1">
    <source>
        <dbReference type="ARBA" id="ARBA00023015"/>
    </source>
</evidence>
<dbReference type="InterPro" id="IPR036271">
    <property type="entry name" value="Tet_transcr_reg_TetR-rel_C_sf"/>
</dbReference>
<sequence>MAATLTTRGRETRQRIIEATGQQILAGGIGGTTLDGVRAATLTSKSQLFHYFPGGKTELVREVAAWEGQQLLDAQLPWLDDLSTWESWHAWRDALVDYYLRLGRWACPIGSLAWEAAATDPALAGFVADAMRLWRGKLADGIRRMSEAGHLEAGVDADRMAAAILAAVQGGLMLSQPERSSWPLEAALDSLLDVLRSRTLPEHVDAERSVSSLKQDAP</sequence>
<dbReference type="Pfam" id="PF16925">
    <property type="entry name" value="TetR_C_13"/>
    <property type="match status" value="1"/>
</dbReference>
<dbReference type="SUPFAM" id="SSF48498">
    <property type="entry name" value="Tetracyclin repressor-like, C-terminal domain"/>
    <property type="match status" value="1"/>
</dbReference>
<dbReference type="PANTHER" id="PTHR47506:SF3">
    <property type="entry name" value="HTH-TYPE TRANSCRIPTIONAL REGULATOR LMRA"/>
    <property type="match status" value="1"/>
</dbReference>
<dbReference type="InterPro" id="IPR009057">
    <property type="entry name" value="Homeodomain-like_sf"/>
</dbReference>
<evidence type="ECO:0000256" key="2">
    <source>
        <dbReference type="ARBA" id="ARBA00023163"/>
    </source>
</evidence>
<dbReference type="GO" id="GO:0003677">
    <property type="term" value="F:DNA binding"/>
    <property type="evidence" value="ECO:0007669"/>
    <property type="project" value="UniProtKB-KW"/>
</dbReference>